<evidence type="ECO:0000313" key="11">
    <source>
        <dbReference type="EMBL" id="NYI67823.1"/>
    </source>
</evidence>
<evidence type="ECO:0000256" key="2">
    <source>
        <dbReference type="ARBA" id="ARBA00008420"/>
    </source>
</evidence>
<dbReference type="InterPro" id="IPR027417">
    <property type="entry name" value="P-loop_NTPase"/>
</dbReference>
<evidence type="ECO:0000256" key="9">
    <source>
        <dbReference type="ARBA" id="ARBA00048090"/>
    </source>
</evidence>
<dbReference type="FunFam" id="3.40.50.300:FF:000522">
    <property type="entry name" value="Gluconokinase"/>
    <property type="match status" value="1"/>
</dbReference>
<evidence type="ECO:0000256" key="8">
    <source>
        <dbReference type="ARBA" id="ARBA00023064"/>
    </source>
</evidence>
<dbReference type="PANTHER" id="PTHR43442:SF3">
    <property type="entry name" value="GLUCONOKINASE-RELATED"/>
    <property type="match status" value="1"/>
</dbReference>
<evidence type="ECO:0000256" key="7">
    <source>
        <dbReference type="ARBA" id="ARBA00022840"/>
    </source>
</evidence>
<keyword evidence="8" id="KW-0311">Gluconate utilization</keyword>
<dbReference type="InterPro" id="IPR006001">
    <property type="entry name" value="Therm_gnt_kin"/>
</dbReference>
<dbReference type="GO" id="GO:0005524">
    <property type="term" value="F:ATP binding"/>
    <property type="evidence" value="ECO:0007669"/>
    <property type="project" value="UniProtKB-KW"/>
</dbReference>
<keyword evidence="7 10" id="KW-0067">ATP-binding</keyword>
<comment type="similarity">
    <text evidence="2 10">Belongs to the gluconokinase GntK/GntV family.</text>
</comment>
<keyword evidence="5 10" id="KW-0547">Nucleotide-binding</keyword>
<evidence type="ECO:0000256" key="3">
    <source>
        <dbReference type="ARBA" id="ARBA00012054"/>
    </source>
</evidence>
<name>A0A7Z0D2W4_9MICO</name>
<evidence type="ECO:0000256" key="4">
    <source>
        <dbReference type="ARBA" id="ARBA00022679"/>
    </source>
</evidence>
<keyword evidence="4 10" id="KW-0808">Transferase</keyword>
<dbReference type="EC" id="2.7.1.12" evidence="3 10"/>
<dbReference type="GO" id="GO:0019521">
    <property type="term" value="P:D-gluconate metabolic process"/>
    <property type="evidence" value="ECO:0007669"/>
    <property type="project" value="UniProtKB-KW"/>
</dbReference>
<dbReference type="Proteomes" id="UP000539111">
    <property type="component" value="Unassembled WGS sequence"/>
</dbReference>
<evidence type="ECO:0000256" key="10">
    <source>
        <dbReference type="RuleBase" id="RU363066"/>
    </source>
</evidence>
<dbReference type="RefSeq" id="WP_179428086.1">
    <property type="nucleotide sequence ID" value="NZ_JACBZP010000001.1"/>
</dbReference>
<gene>
    <name evidence="11" type="ORF">BJY26_002129</name>
</gene>
<dbReference type="PANTHER" id="PTHR43442">
    <property type="entry name" value="GLUCONOKINASE-RELATED"/>
    <property type="match status" value="1"/>
</dbReference>
<dbReference type="SUPFAM" id="SSF52540">
    <property type="entry name" value="P-loop containing nucleoside triphosphate hydrolases"/>
    <property type="match status" value="1"/>
</dbReference>
<protein>
    <recommendedName>
        <fullName evidence="3 10">Gluconokinase</fullName>
        <ecNumber evidence="3 10">2.7.1.12</ecNumber>
    </recommendedName>
</protein>
<accession>A0A7Z0D2W4</accession>
<keyword evidence="6 10" id="KW-0418">Kinase</keyword>
<evidence type="ECO:0000256" key="1">
    <source>
        <dbReference type="ARBA" id="ARBA00004761"/>
    </source>
</evidence>
<evidence type="ECO:0000256" key="6">
    <source>
        <dbReference type="ARBA" id="ARBA00022777"/>
    </source>
</evidence>
<dbReference type="NCBIfam" id="TIGR01313">
    <property type="entry name" value="therm_gnt_kin"/>
    <property type="match status" value="1"/>
</dbReference>
<comment type="caution">
    <text evidence="11">The sequence shown here is derived from an EMBL/GenBank/DDBJ whole genome shotgun (WGS) entry which is preliminary data.</text>
</comment>
<organism evidence="11 12">
    <name type="scientific">Spelaeicoccus albus</name>
    <dbReference type="NCBI Taxonomy" id="1280376"/>
    <lineage>
        <taxon>Bacteria</taxon>
        <taxon>Bacillati</taxon>
        <taxon>Actinomycetota</taxon>
        <taxon>Actinomycetes</taxon>
        <taxon>Micrococcales</taxon>
        <taxon>Brevibacteriaceae</taxon>
        <taxon>Spelaeicoccus</taxon>
    </lineage>
</organism>
<dbReference type="Gene3D" id="3.40.50.300">
    <property type="entry name" value="P-loop containing nucleotide triphosphate hydrolases"/>
    <property type="match status" value="1"/>
</dbReference>
<dbReference type="GO" id="GO:0046316">
    <property type="term" value="F:gluconokinase activity"/>
    <property type="evidence" value="ECO:0007669"/>
    <property type="project" value="UniProtKB-EC"/>
</dbReference>
<dbReference type="EMBL" id="JACBZP010000001">
    <property type="protein sequence ID" value="NYI67823.1"/>
    <property type="molecule type" value="Genomic_DNA"/>
</dbReference>
<dbReference type="CDD" id="cd02021">
    <property type="entry name" value="GntK"/>
    <property type="match status" value="1"/>
</dbReference>
<dbReference type="Pfam" id="PF13671">
    <property type="entry name" value="AAA_33"/>
    <property type="match status" value="1"/>
</dbReference>
<dbReference type="GO" id="GO:0005737">
    <property type="term" value="C:cytoplasm"/>
    <property type="evidence" value="ECO:0007669"/>
    <property type="project" value="TreeGrafter"/>
</dbReference>
<keyword evidence="12" id="KW-1185">Reference proteome</keyword>
<dbReference type="AlphaFoldDB" id="A0A7Z0D2W4"/>
<evidence type="ECO:0000256" key="5">
    <source>
        <dbReference type="ARBA" id="ARBA00022741"/>
    </source>
</evidence>
<reference evidence="11 12" key="1">
    <citation type="submission" date="2020-07" db="EMBL/GenBank/DDBJ databases">
        <title>Sequencing the genomes of 1000 actinobacteria strains.</title>
        <authorList>
            <person name="Klenk H.-P."/>
        </authorList>
    </citation>
    <scope>NUCLEOTIDE SEQUENCE [LARGE SCALE GENOMIC DNA]</scope>
    <source>
        <strain evidence="11 12">DSM 26341</strain>
    </source>
</reference>
<evidence type="ECO:0000313" key="12">
    <source>
        <dbReference type="Proteomes" id="UP000539111"/>
    </source>
</evidence>
<comment type="pathway">
    <text evidence="1">Carbohydrate acid metabolism.</text>
</comment>
<comment type="catalytic activity">
    <reaction evidence="9 10">
        <text>D-gluconate + ATP = 6-phospho-D-gluconate + ADP + H(+)</text>
        <dbReference type="Rhea" id="RHEA:19433"/>
        <dbReference type="ChEBI" id="CHEBI:15378"/>
        <dbReference type="ChEBI" id="CHEBI:18391"/>
        <dbReference type="ChEBI" id="CHEBI:30616"/>
        <dbReference type="ChEBI" id="CHEBI:58759"/>
        <dbReference type="ChEBI" id="CHEBI:456216"/>
        <dbReference type="EC" id="2.7.1.12"/>
    </reaction>
</comment>
<sequence length="179" mass="19463">MTANAQTAPTVLVIMGVSGCGKSTVASGLASRLGWEFAEGDDFHPRANVDKMHDGHPLTDEDRWPWLRRIADWIAGTKSDSAPGIVTCSALKRSYRDVLRAPGVVFVHLTASKELLEERLSARKGHFMPADLLQSQLDTLEPLGPDERGIVVDVAAKPDEIVDSILTDLSLAYSESPRD</sequence>
<proteinExistence type="inferred from homology"/>